<reference evidence="20 21" key="1">
    <citation type="submission" date="2019-11" db="EMBL/GenBank/DDBJ databases">
        <title>Genome analysis of Rhizobacterium cereale a novel genus and species isolated from maize roots in North Spain.</title>
        <authorList>
            <person name="Menendez E."/>
            <person name="Flores-Felix J.D."/>
            <person name="Ramirez-Bahena M.-H."/>
            <person name="Igual J.M."/>
            <person name="Garcia-Fraile P."/>
            <person name="Peix A."/>
            <person name="Velazquez E."/>
        </authorList>
    </citation>
    <scope>NUCLEOTIDE SEQUENCE [LARGE SCALE GENOMIC DNA]</scope>
    <source>
        <strain evidence="20 21">RZME27</strain>
    </source>
</reference>
<dbReference type="Proteomes" id="UP000435138">
    <property type="component" value="Unassembled WGS sequence"/>
</dbReference>
<evidence type="ECO:0000256" key="6">
    <source>
        <dbReference type="ARBA" id="ARBA00022692"/>
    </source>
</evidence>
<comment type="subcellular location">
    <subcellularLocation>
        <location evidence="1 14">Cell outer membrane</location>
        <topology evidence="1 14">Multi-pass membrane protein</topology>
    </subcellularLocation>
</comment>
<feature type="domain" description="TonB-dependent receptor-like beta-barrel" evidence="18">
    <location>
        <begin position="248"/>
        <end position="699"/>
    </location>
</feature>
<keyword evidence="21" id="KW-1185">Reference proteome</keyword>
<dbReference type="InterPro" id="IPR037066">
    <property type="entry name" value="Plug_dom_sf"/>
</dbReference>
<dbReference type="FunFam" id="2.40.170.20:FF:000005">
    <property type="entry name" value="TonB-dependent siderophore receptor"/>
    <property type="match status" value="1"/>
</dbReference>
<feature type="short sequence motif" description="TonB box" evidence="15">
    <location>
        <begin position="36"/>
        <end position="42"/>
    </location>
</feature>
<keyword evidence="12 20" id="KW-0675">Receptor</keyword>
<evidence type="ECO:0000313" key="21">
    <source>
        <dbReference type="Proteomes" id="UP000435138"/>
    </source>
</evidence>
<evidence type="ECO:0000256" key="3">
    <source>
        <dbReference type="ARBA" id="ARBA00022448"/>
    </source>
</evidence>
<evidence type="ECO:0000256" key="15">
    <source>
        <dbReference type="PROSITE-ProRule" id="PRU10143"/>
    </source>
</evidence>
<evidence type="ECO:0000256" key="2">
    <source>
        <dbReference type="ARBA" id="ARBA00009810"/>
    </source>
</evidence>
<accession>A0A6A8AH55</accession>
<dbReference type="PANTHER" id="PTHR32552:SF68">
    <property type="entry name" value="FERRICHROME OUTER MEMBRANE TRANSPORTER_PHAGE RECEPTOR"/>
    <property type="match status" value="1"/>
</dbReference>
<dbReference type="PANTHER" id="PTHR32552">
    <property type="entry name" value="FERRICHROME IRON RECEPTOR-RELATED"/>
    <property type="match status" value="1"/>
</dbReference>
<evidence type="ECO:0000256" key="14">
    <source>
        <dbReference type="PROSITE-ProRule" id="PRU01360"/>
    </source>
</evidence>
<comment type="similarity">
    <text evidence="2 14 16">Belongs to the TonB-dependent receptor family.</text>
</comment>
<dbReference type="GO" id="GO:0038023">
    <property type="term" value="F:signaling receptor activity"/>
    <property type="evidence" value="ECO:0007669"/>
    <property type="project" value="InterPro"/>
</dbReference>
<evidence type="ECO:0000256" key="1">
    <source>
        <dbReference type="ARBA" id="ARBA00004571"/>
    </source>
</evidence>
<protein>
    <submittedName>
        <fullName evidence="20">TonB-dependent siderophore receptor</fullName>
    </submittedName>
</protein>
<dbReference type="InterPro" id="IPR039426">
    <property type="entry name" value="TonB-dep_rcpt-like"/>
</dbReference>
<dbReference type="InterPro" id="IPR000531">
    <property type="entry name" value="Beta-barrel_TonB"/>
</dbReference>
<gene>
    <name evidence="20" type="ORF">GAO09_29185</name>
</gene>
<feature type="signal peptide" evidence="17">
    <location>
        <begin position="1"/>
        <end position="26"/>
    </location>
</feature>
<proteinExistence type="inferred from homology"/>
<dbReference type="RefSeq" id="WP_153360433.1">
    <property type="nucleotide sequence ID" value="NZ_WIXI01000051.1"/>
</dbReference>
<dbReference type="Pfam" id="PF00593">
    <property type="entry name" value="TonB_dep_Rec_b-barrel"/>
    <property type="match status" value="1"/>
</dbReference>
<evidence type="ECO:0000256" key="16">
    <source>
        <dbReference type="RuleBase" id="RU003357"/>
    </source>
</evidence>
<keyword evidence="7 17" id="KW-0732">Signal</keyword>
<evidence type="ECO:0000256" key="17">
    <source>
        <dbReference type="SAM" id="SignalP"/>
    </source>
</evidence>
<dbReference type="Gene3D" id="2.170.130.10">
    <property type="entry name" value="TonB-dependent receptor, plug domain"/>
    <property type="match status" value="1"/>
</dbReference>
<evidence type="ECO:0000256" key="7">
    <source>
        <dbReference type="ARBA" id="ARBA00022729"/>
    </source>
</evidence>
<dbReference type="Pfam" id="PF07715">
    <property type="entry name" value="Plug"/>
    <property type="match status" value="1"/>
</dbReference>
<comment type="caution">
    <text evidence="20">The sequence shown here is derived from an EMBL/GenBank/DDBJ whole genome shotgun (WGS) entry which is preliminary data.</text>
</comment>
<evidence type="ECO:0000259" key="18">
    <source>
        <dbReference type="Pfam" id="PF00593"/>
    </source>
</evidence>
<evidence type="ECO:0000259" key="19">
    <source>
        <dbReference type="Pfam" id="PF07715"/>
    </source>
</evidence>
<keyword evidence="9" id="KW-0406">Ion transport</keyword>
<dbReference type="InterPro" id="IPR010105">
    <property type="entry name" value="TonB_sidphr_rcpt"/>
</dbReference>
<dbReference type="InterPro" id="IPR010916">
    <property type="entry name" value="TonB_box_CS"/>
</dbReference>
<dbReference type="PROSITE" id="PS00430">
    <property type="entry name" value="TONB_DEPENDENT_REC_1"/>
    <property type="match status" value="1"/>
</dbReference>
<dbReference type="AlphaFoldDB" id="A0A6A8AH55"/>
<keyword evidence="5" id="KW-0410">Iron transport</keyword>
<dbReference type="EMBL" id="WIXI01000051">
    <property type="protein sequence ID" value="MQY50109.1"/>
    <property type="molecule type" value="Genomic_DNA"/>
</dbReference>
<evidence type="ECO:0000256" key="11">
    <source>
        <dbReference type="ARBA" id="ARBA00023136"/>
    </source>
</evidence>
<dbReference type="GO" id="GO:0009279">
    <property type="term" value="C:cell outer membrane"/>
    <property type="evidence" value="ECO:0007669"/>
    <property type="project" value="UniProtKB-SubCell"/>
</dbReference>
<dbReference type="PROSITE" id="PS52016">
    <property type="entry name" value="TONB_DEPENDENT_REC_3"/>
    <property type="match status" value="1"/>
</dbReference>
<dbReference type="CDD" id="cd01347">
    <property type="entry name" value="ligand_gated_channel"/>
    <property type="match status" value="1"/>
</dbReference>
<dbReference type="SUPFAM" id="SSF56935">
    <property type="entry name" value="Porins"/>
    <property type="match status" value="1"/>
</dbReference>
<dbReference type="GO" id="GO:0015891">
    <property type="term" value="P:siderophore transport"/>
    <property type="evidence" value="ECO:0007669"/>
    <property type="project" value="InterPro"/>
</dbReference>
<dbReference type="Gene3D" id="2.40.170.20">
    <property type="entry name" value="TonB-dependent receptor, beta-barrel domain"/>
    <property type="match status" value="1"/>
</dbReference>
<dbReference type="NCBIfam" id="TIGR01783">
    <property type="entry name" value="TonB-siderophor"/>
    <property type="match status" value="1"/>
</dbReference>
<dbReference type="FunFam" id="2.170.130.10:FF:000001">
    <property type="entry name" value="Catecholate siderophore TonB-dependent receptor"/>
    <property type="match status" value="1"/>
</dbReference>
<name>A0A6A8AH55_9HYPH</name>
<evidence type="ECO:0000313" key="20">
    <source>
        <dbReference type="EMBL" id="MQY50109.1"/>
    </source>
</evidence>
<keyword evidence="10 15" id="KW-0798">TonB box</keyword>
<organism evidence="20 21">
    <name type="scientific">Endobacterium cereale</name>
    <dbReference type="NCBI Taxonomy" id="2663029"/>
    <lineage>
        <taxon>Bacteria</taxon>
        <taxon>Pseudomonadati</taxon>
        <taxon>Pseudomonadota</taxon>
        <taxon>Alphaproteobacteria</taxon>
        <taxon>Hyphomicrobiales</taxon>
        <taxon>Rhizobiaceae</taxon>
        <taxon>Endobacterium</taxon>
    </lineage>
</organism>
<keyword evidence="4 14" id="KW-1134">Transmembrane beta strand</keyword>
<dbReference type="InterPro" id="IPR012910">
    <property type="entry name" value="Plug_dom"/>
</dbReference>
<keyword evidence="11 14" id="KW-0472">Membrane</keyword>
<evidence type="ECO:0000256" key="5">
    <source>
        <dbReference type="ARBA" id="ARBA00022496"/>
    </source>
</evidence>
<feature type="chain" id="PRO_5025472364" evidence="17">
    <location>
        <begin position="27"/>
        <end position="728"/>
    </location>
</feature>
<evidence type="ECO:0000256" key="12">
    <source>
        <dbReference type="ARBA" id="ARBA00023170"/>
    </source>
</evidence>
<evidence type="ECO:0000256" key="13">
    <source>
        <dbReference type="ARBA" id="ARBA00023237"/>
    </source>
</evidence>
<dbReference type="InterPro" id="IPR036942">
    <property type="entry name" value="Beta-barrel_TonB_sf"/>
</dbReference>
<keyword evidence="6 14" id="KW-0812">Transmembrane</keyword>
<keyword evidence="13 14" id="KW-0998">Cell outer membrane</keyword>
<keyword evidence="8" id="KW-0408">Iron</keyword>
<evidence type="ECO:0000256" key="9">
    <source>
        <dbReference type="ARBA" id="ARBA00023065"/>
    </source>
</evidence>
<sequence>MTRSFSLKIFLGISVSSLALVAPAHAQDQQGTVLETIVVEGAAGTSAREKSAAATGPVKGYVAAQSAGGTKTTTPLIETPQSISVITTQQLEDRGVQNLGEALSYTAGVVAAPFGNDARYFNPIMRGFEAVDSVYINSFRFIRDFGALSFEPYGQERIEVIKGPASVLYGQGEPGGIINLVAKRPTFEKFGEIGVEFGNNDRYQIKLDAGDVHNDVVSYRITALGRLADGEQDFTSDDRLYLAPSFTWAPDEDTSLTILGSLQRDTGTSPLGLPQAGTLDFNPNGVIPTSRYIGEPDFNDNKSLLATVGYEFKHRFNETFEFRQNAQYLSFDADYNNLYYSSLGADLRTVNRGVSVQSEDTDSFGIDNQLEANFETGALEHTAIVGFDYRYYTQDRSSLFDSVGSIDVFNPVYGSPLNYNVALTDYMDHRLQQVGIYAQDQISIDRLRLTFGLRQDWSDIRGNTFDGGRNTRTISRNKDNALTGRAAALYLFDNGLAPYISYSTSFNPQPGLNTTTGELLDASEGEMIEAGLKFQPEGWNSMFTASVYQLTKTNITGTVRDQNGDRVTQQVGEAKSRGFELEATTSLAEGLDLLGSYTYSDTQITTGGFEFDGPTSTSILTTGNQLANIPQHSAALWVAYTFQEDTALEGLKLGAGARYVGERYGNNTNTIKLPDTTLFDASVSFEKENIKASLAVQNIADKRYAASCNFGCFYGEGRTIVGSLTYKW</sequence>
<keyword evidence="3 14" id="KW-0813">Transport</keyword>
<evidence type="ECO:0000256" key="8">
    <source>
        <dbReference type="ARBA" id="ARBA00023004"/>
    </source>
</evidence>
<dbReference type="GO" id="GO:0015344">
    <property type="term" value="F:siderophore uptake transmembrane transporter activity"/>
    <property type="evidence" value="ECO:0007669"/>
    <property type="project" value="TreeGrafter"/>
</dbReference>
<feature type="domain" description="TonB-dependent receptor plug" evidence="19">
    <location>
        <begin position="76"/>
        <end position="177"/>
    </location>
</feature>
<evidence type="ECO:0000256" key="4">
    <source>
        <dbReference type="ARBA" id="ARBA00022452"/>
    </source>
</evidence>
<evidence type="ECO:0000256" key="10">
    <source>
        <dbReference type="ARBA" id="ARBA00023077"/>
    </source>
</evidence>